<dbReference type="AlphaFoldDB" id="A0A1V4T973"/>
<dbReference type="PROSITE" id="PS50887">
    <property type="entry name" value="GGDEF"/>
    <property type="match status" value="1"/>
</dbReference>
<dbReference type="InterPro" id="IPR000160">
    <property type="entry name" value="GGDEF_dom"/>
</dbReference>
<evidence type="ECO:0000259" key="4">
    <source>
        <dbReference type="PROSITE" id="PS50887"/>
    </source>
</evidence>
<dbReference type="NCBIfam" id="TIGR00229">
    <property type="entry name" value="sensory_box"/>
    <property type="match status" value="1"/>
</dbReference>
<dbReference type="GO" id="GO:0006355">
    <property type="term" value="P:regulation of DNA-templated transcription"/>
    <property type="evidence" value="ECO:0007669"/>
    <property type="project" value="InterPro"/>
</dbReference>
<dbReference type="CDD" id="cd00130">
    <property type="entry name" value="PAS"/>
    <property type="match status" value="1"/>
</dbReference>
<dbReference type="Gene3D" id="3.30.450.20">
    <property type="entry name" value="PAS domain"/>
    <property type="match status" value="1"/>
</dbReference>
<dbReference type="InterPro" id="IPR001610">
    <property type="entry name" value="PAC"/>
</dbReference>
<dbReference type="Pfam" id="PF00990">
    <property type="entry name" value="GGDEF"/>
    <property type="match status" value="1"/>
</dbReference>
<keyword evidence="6" id="KW-1185">Reference proteome</keyword>
<protein>
    <recommendedName>
        <fullName evidence="7">Sensor domain-containing diguanylate cyclase</fullName>
    </recommendedName>
</protein>
<comment type="caution">
    <text evidence="5">The sequence shown here is derived from an EMBL/GenBank/DDBJ whole genome shotgun (WGS) entry which is preliminary data.</text>
</comment>
<dbReference type="SUPFAM" id="SSF55073">
    <property type="entry name" value="Nucleotide cyclase"/>
    <property type="match status" value="1"/>
</dbReference>
<dbReference type="Gene3D" id="3.30.70.270">
    <property type="match status" value="1"/>
</dbReference>
<dbReference type="InterPro" id="IPR000700">
    <property type="entry name" value="PAS-assoc_C"/>
</dbReference>
<dbReference type="NCBIfam" id="TIGR00254">
    <property type="entry name" value="GGDEF"/>
    <property type="match status" value="1"/>
</dbReference>
<dbReference type="PANTHER" id="PTHR46663">
    <property type="entry name" value="DIGUANYLATE CYCLASE DGCT-RELATED"/>
    <property type="match status" value="1"/>
</dbReference>
<evidence type="ECO:0000259" key="3">
    <source>
        <dbReference type="PROSITE" id="PS50113"/>
    </source>
</evidence>
<accession>A0A1V4T973</accession>
<dbReference type="InterPro" id="IPR013767">
    <property type="entry name" value="PAS_fold"/>
</dbReference>
<organism evidence="5 6">
    <name type="scientific">Oceanospirillum multiglobuliferum</name>
    <dbReference type="NCBI Taxonomy" id="64969"/>
    <lineage>
        <taxon>Bacteria</taxon>
        <taxon>Pseudomonadati</taxon>
        <taxon>Pseudomonadota</taxon>
        <taxon>Gammaproteobacteria</taxon>
        <taxon>Oceanospirillales</taxon>
        <taxon>Oceanospirillaceae</taxon>
        <taxon>Oceanospirillum</taxon>
    </lineage>
</organism>
<dbReference type="SMART" id="SM00267">
    <property type="entry name" value="GGDEF"/>
    <property type="match status" value="1"/>
</dbReference>
<dbReference type="EMBL" id="MTSM01000003">
    <property type="protein sequence ID" value="OPX56514.1"/>
    <property type="molecule type" value="Genomic_DNA"/>
</dbReference>
<dbReference type="PROSITE" id="PS50112">
    <property type="entry name" value="PAS"/>
    <property type="match status" value="1"/>
</dbReference>
<dbReference type="GO" id="GO:0003824">
    <property type="term" value="F:catalytic activity"/>
    <property type="evidence" value="ECO:0007669"/>
    <property type="project" value="UniProtKB-ARBA"/>
</dbReference>
<dbReference type="CDD" id="cd01949">
    <property type="entry name" value="GGDEF"/>
    <property type="match status" value="1"/>
</dbReference>
<dbReference type="Pfam" id="PF00989">
    <property type="entry name" value="PAS"/>
    <property type="match status" value="1"/>
</dbReference>
<dbReference type="SUPFAM" id="SSF55785">
    <property type="entry name" value="PYP-like sensor domain (PAS domain)"/>
    <property type="match status" value="1"/>
</dbReference>
<gene>
    <name evidence="5" type="ORF">BTE48_03565</name>
</gene>
<name>A0A1V4T973_9GAMM</name>
<dbReference type="SMART" id="SM00091">
    <property type="entry name" value="PAS"/>
    <property type="match status" value="1"/>
</dbReference>
<evidence type="ECO:0000313" key="5">
    <source>
        <dbReference type="EMBL" id="OPX56514.1"/>
    </source>
</evidence>
<dbReference type="InterPro" id="IPR052163">
    <property type="entry name" value="DGC-Regulatory_Protein"/>
</dbReference>
<dbReference type="FunFam" id="3.30.70.270:FF:000001">
    <property type="entry name" value="Diguanylate cyclase domain protein"/>
    <property type="match status" value="1"/>
</dbReference>
<comment type="cofactor">
    <cofactor evidence="1">
        <name>Mg(2+)</name>
        <dbReference type="ChEBI" id="CHEBI:18420"/>
    </cofactor>
</comment>
<evidence type="ECO:0000313" key="6">
    <source>
        <dbReference type="Proteomes" id="UP000191418"/>
    </source>
</evidence>
<dbReference type="SMART" id="SM00086">
    <property type="entry name" value="PAC"/>
    <property type="match status" value="1"/>
</dbReference>
<dbReference type="PROSITE" id="PS50113">
    <property type="entry name" value="PAC"/>
    <property type="match status" value="1"/>
</dbReference>
<evidence type="ECO:0000259" key="2">
    <source>
        <dbReference type="PROSITE" id="PS50112"/>
    </source>
</evidence>
<dbReference type="PANTHER" id="PTHR46663:SF4">
    <property type="entry name" value="DIGUANYLATE CYCLASE DGCT-RELATED"/>
    <property type="match status" value="1"/>
</dbReference>
<dbReference type="InterPro" id="IPR029787">
    <property type="entry name" value="Nucleotide_cyclase"/>
</dbReference>
<evidence type="ECO:0008006" key="7">
    <source>
        <dbReference type="Google" id="ProtNLM"/>
    </source>
</evidence>
<dbReference type="InterPro" id="IPR000014">
    <property type="entry name" value="PAS"/>
</dbReference>
<evidence type="ECO:0000256" key="1">
    <source>
        <dbReference type="ARBA" id="ARBA00001946"/>
    </source>
</evidence>
<dbReference type="InterPro" id="IPR043128">
    <property type="entry name" value="Rev_trsase/Diguanyl_cyclase"/>
</dbReference>
<sequence length="312" mass="35841">MRRAQQAERHSDHRLKSYLMIINRYVVTSRTDIQGNILEVSDAFCEISGYSRQELIGNSHNLVRHPNTDDQTYQDLWQTIQQGKSWQGEMCNRRKDGSLYWVQASITPDYDLDGKMRGFIAVHQDITDHKMVIELSIRDALTGLYNRRHFNQNFEQLLQQRKSQDGFISLMILDIDNFKKYNDTYGHQKGDTVLSETAAVIQDCCDKEMASCYRLGGEEFAVLSTLDLESAQALAERVRAQIENLNIEHINNANLGKVSISIGLYSCKIDHFSVDEPDEIFRIADQALYQAKEMGRNRVNSANLDTSSIELF</sequence>
<feature type="domain" description="PAS" evidence="2">
    <location>
        <begin position="32"/>
        <end position="83"/>
    </location>
</feature>
<reference evidence="5 6" key="1">
    <citation type="submission" date="2017-01" db="EMBL/GenBank/DDBJ databases">
        <title>Genome Sequencing of a Marine Spirillum, Oceanospirillum multiglobuliferum ATCC 33336, from Japan.</title>
        <authorList>
            <person name="Carney J.G."/>
            <person name="Trachtenberg A.M."/>
            <person name="Rheaume B.A."/>
            <person name="Linnane J.D."/>
            <person name="Pitts N.L."/>
            <person name="Mykles D.L."/>
            <person name="Maclea K.S."/>
        </authorList>
    </citation>
    <scope>NUCLEOTIDE SEQUENCE [LARGE SCALE GENOMIC DNA]</scope>
    <source>
        <strain evidence="5 6">ATCC 33336</strain>
    </source>
</reference>
<proteinExistence type="predicted"/>
<feature type="domain" description="GGDEF" evidence="4">
    <location>
        <begin position="166"/>
        <end position="304"/>
    </location>
</feature>
<dbReference type="InterPro" id="IPR035965">
    <property type="entry name" value="PAS-like_dom_sf"/>
</dbReference>
<dbReference type="STRING" id="64969.SAMN02745127_01848"/>
<feature type="domain" description="PAC" evidence="3">
    <location>
        <begin position="84"/>
        <end position="138"/>
    </location>
</feature>
<dbReference type="Proteomes" id="UP000191418">
    <property type="component" value="Unassembled WGS sequence"/>
</dbReference>